<dbReference type="Proteomes" id="UP000887565">
    <property type="component" value="Unplaced"/>
</dbReference>
<evidence type="ECO:0000313" key="2">
    <source>
        <dbReference type="Proteomes" id="UP000887565"/>
    </source>
</evidence>
<dbReference type="WBParaSite" id="nRc.2.0.1.t22351-RA">
    <property type="protein sequence ID" value="nRc.2.0.1.t22351-RA"/>
    <property type="gene ID" value="nRc.2.0.1.g22351"/>
</dbReference>
<evidence type="ECO:0000313" key="3">
    <source>
        <dbReference type="WBParaSite" id="nRc.2.0.1.t22351-RA"/>
    </source>
</evidence>
<reference evidence="3" key="1">
    <citation type="submission" date="2022-11" db="UniProtKB">
        <authorList>
            <consortium name="WormBaseParasite"/>
        </authorList>
    </citation>
    <scope>IDENTIFICATION</scope>
</reference>
<organism evidence="2 3">
    <name type="scientific">Romanomermis culicivorax</name>
    <name type="common">Nematode worm</name>
    <dbReference type="NCBI Taxonomy" id="13658"/>
    <lineage>
        <taxon>Eukaryota</taxon>
        <taxon>Metazoa</taxon>
        <taxon>Ecdysozoa</taxon>
        <taxon>Nematoda</taxon>
        <taxon>Enoplea</taxon>
        <taxon>Dorylaimia</taxon>
        <taxon>Mermithida</taxon>
        <taxon>Mermithoidea</taxon>
        <taxon>Mermithidae</taxon>
        <taxon>Romanomermis</taxon>
    </lineage>
</organism>
<keyword evidence="2" id="KW-1185">Reference proteome</keyword>
<accession>A0A915J872</accession>
<proteinExistence type="predicted"/>
<dbReference type="InterPro" id="IPR004902">
    <property type="entry name" value="Rhabdo_ncap_2"/>
</dbReference>
<dbReference type="Pfam" id="PF03216">
    <property type="entry name" value="Rhabdo_ncap_2"/>
    <property type="match status" value="1"/>
</dbReference>
<name>A0A915J872_ROMCU</name>
<evidence type="ECO:0000256" key="1">
    <source>
        <dbReference type="ARBA" id="ARBA00004328"/>
    </source>
</evidence>
<comment type="subcellular location">
    <subcellularLocation>
        <location evidence="1">Virion</location>
    </subcellularLocation>
</comment>
<protein>
    <submittedName>
        <fullName evidence="3">Uncharacterized protein</fullName>
    </submittedName>
</protein>
<dbReference type="AlphaFoldDB" id="A0A915J872"/>
<sequence>MSKANTLADSQEKAKLDNKEMEELTLWSDDQLKNMEIYDCCETHHLLSDAEAMVALDLILRALKFGDGIDSLGQYLVATCLYGTRRLGDLSEHLYIFDKAFYPKAKFANAADFKSILIKSEIPVNNDNLQELEEYYDVLDYTFDRSAPGLKAAYIGFVAGVLMRSAVKKPSAVLKHIESKMNKNFSSLYNFDWSPPILPVTELDLALIQTKMAPPCLWTNTLMFYSVGSHEFYSSMDDAKRNWNVFDAMHNLHFKYCRLGLVPLCIKVMRERCRNSFDKFYDDLTCPEVEQGLKLLRIFFAAYHSNNKYFSVDFKCEPIIAKIPPNILENRSIYFPYCRIFDPNFFNQLDGANHPPLKMLLLALSSGDENFCKSHSLSTSNIHHQLLENVLNRIKLRLRRDYEEFVENFHFDDEFLKLLDSFWMQC</sequence>